<dbReference type="AlphaFoldDB" id="A0A067W830"/>
<sequence>MIGHILQRIQAIRDFTDVKTGDLGGFIEKESNLSHQGNCWVYDNARVFDCARVYDSAKVL</sequence>
<comment type="caution">
    <text evidence="1">The sequence shown here is derived from an EMBL/GenBank/DDBJ whole genome shotgun (WGS) entry which is preliminary data.</text>
</comment>
<reference evidence="1 2" key="1">
    <citation type="submission" date="2012-04" db="EMBL/GenBank/DDBJ databases">
        <title>The Genome Sequence of Bartonella koehlerae C-29.</title>
        <authorList>
            <consortium name="The Broad Institute Genome Sequencing Platform"/>
            <consortium name="The Broad Institute Genome Sequencing Center for Infectious Disease"/>
            <person name="Feldgarden M."/>
            <person name="Kirby J."/>
            <person name="Kosoy M."/>
            <person name="Birtles R."/>
            <person name="Probert W.S."/>
            <person name="Chiaraviglio L."/>
            <person name="Walker B."/>
            <person name="Young S.K."/>
            <person name="Zeng Q."/>
            <person name="Gargeya S."/>
            <person name="Fitzgerald M."/>
            <person name="Haas B."/>
            <person name="Abouelleil A."/>
            <person name="Alvarado L."/>
            <person name="Arachchi H.M."/>
            <person name="Berlin A.M."/>
            <person name="Chapman S.B."/>
            <person name="Goldberg J."/>
            <person name="Griggs A."/>
            <person name="Gujja S."/>
            <person name="Hansen M."/>
            <person name="Howarth C."/>
            <person name="Imamovic A."/>
            <person name="Larimer J."/>
            <person name="McCowen C."/>
            <person name="Montmayeur A."/>
            <person name="Murphy C."/>
            <person name="Neiman D."/>
            <person name="Pearson M."/>
            <person name="Priest M."/>
            <person name="Roberts A."/>
            <person name="Saif S."/>
            <person name="Shea T."/>
            <person name="Sisk P."/>
            <person name="Sykes S."/>
            <person name="Wortman J."/>
            <person name="Nusbaum C."/>
            <person name="Birren B."/>
        </authorList>
    </citation>
    <scope>NUCLEOTIDE SEQUENCE [LARGE SCALE GENOMIC DNA]</scope>
    <source>
        <strain evidence="1 2">C-29</strain>
    </source>
</reference>
<dbReference type="HOGENOM" id="CLU_2931935_0_0_5"/>
<gene>
    <name evidence="1" type="ORF">O9A_00184</name>
</gene>
<dbReference type="Proteomes" id="UP000027015">
    <property type="component" value="Unassembled WGS sequence"/>
</dbReference>
<evidence type="ECO:0000313" key="2">
    <source>
        <dbReference type="Proteomes" id="UP000027015"/>
    </source>
</evidence>
<protein>
    <submittedName>
        <fullName evidence="1">Uncharacterized protein</fullName>
    </submittedName>
</protein>
<proteinExistence type="predicted"/>
<organism evidence="1 2">
    <name type="scientific">Bartonella koehlerae C-29</name>
    <dbReference type="NCBI Taxonomy" id="1134510"/>
    <lineage>
        <taxon>Bacteria</taxon>
        <taxon>Pseudomonadati</taxon>
        <taxon>Pseudomonadota</taxon>
        <taxon>Alphaproteobacteria</taxon>
        <taxon>Hyphomicrobiales</taxon>
        <taxon>Bartonellaceae</taxon>
        <taxon>Bartonella</taxon>
    </lineage>
</organism>
<dbReference type="PATRIC" id="fig|1134510.3.peg.241"/>
<accession>A0A067W830</accession>
<evidence type="ECO:0000313" key="1">
    <source>
        <dbReference type="EMBL" id="KEC55959.1"/>
    </source>
</evidence>
<dbReference type="EMBL" id="AHPL01000003">
    <property type="protein sequence ID" value="KEC55959.1"/>
    <property type="molecule type" value="Genomic_DNA"/>
</dbReference>
<dbReference type="STRING" id="1134510.O9A_00184"/>
<dbReference type="RefSeq" id="WP_051665522.1">
    <property type="nucleotide sequence ID" value="NZ_CADEAH010000002.1"/>
</dbReference>
<keyword evidence="2" id="KW-1185">Reference proteome</keyword>
<name>A0A067W830_9HYPH</name>